<dbReference type="AlphaFoldDB" id="A0AAV4PNF6"/>
<comment type="caution">
    <text evidence="2">The sequence shown here is derived from an EMBL/GenBank/DDBJ whole genome shotgun (WGS) entry which is preliminary data.</text>
</comment>
<dbReference type="EMBL" id="BPLR01004920">
    <property type="protein sequence ID" value="GIX98500.1"/>
    <property type="molecule type" value="Genomic_DNA"/>
</dbReference>
<feature type="compositionally biased region" description="Basic and acidic residues" evidence="1">
    <location>
        <begin position="33"/>
        <end position="55"/>
    </location>
</feature>
<evidence type="ECO:0000313" key="2">
    <source>
        <dbReference type="EMBL" id="GIX98500.1"/>
    </source>
</evidence>
<proteinExistence type="predicted"/>
<organism evidence="2 3">
    <name type="scientific">Caerostris extrusa</name>
    <name type="common">Bark spider</name>
    <name type="synonym">Caerostris bankana</name>
    <dbReference type="NCBI Taxonomy" id="172846"/>
    <lineage>
        <taxon>Eukaryota</taxon>
        <taxon>Metazoa</taxon>
        <taxon>Ecdysozoa</taxon>
        <taxon>Arthropoda</taxon>
        <taxon>Chelicerata</taxon>
        <taxon>Arachnida</taxon>
        <taxon>Araneae</taxon>
        <taxon>Araneomorphae</taxon>
        <taxon>Entelegynae</taxon>
        <taxon>Araneoidea</taxon>
        <taxon>Araneidae</taxon>
        <taxon>Caerostris</taxon>
    </lineage>
</organism>
<name>A0AAV4PNF6_CAEEX</name>
<dbReference type="Proteomes" id="UP001054945">
    <property type="component" value="Unassembled WGS sequence"/>
</dbReference>
<reference evidence="2 3" key="1">
    <citation type="submission" date="2021-06" db="EMBL/GenBank/DDBJ databases">
        <title>Caerostris extrusa draft genome.</title>
        <authorList>
            <person name="Kono N."/>
            <person name="Arakawa K."/>
        </authorList>
    </citation>
    <scope>NUCLEOTIDE SEQUENCE [LARGE SCALE GENOMIC DNA]</scope>
</reference>
<accession>A0AAV4PNF6</accession>
<protein>
    <submittedName>
        <fullName evidence="2">Uncharacterized protein</fullName>
    </submittedName>
</protein>
<gene>
    <name evidence="2" type="ORF">CEXT_120761</name>
</gene>
<feature type="region of interest" description="Disordered" evidence="1">
    <location>
        <begin position="28"/>
        <end position="55"/>
    </location>
</feature>
<evidence type="ECO:0000256" key="1">
    <source>
        <dbReference type="SAM" id="MobiDB-lite"/>
    </source>
</evidence>
<keyword evidence="3" id="KW-1185">Reference proteome</keyword>
<evidence type="ECO:0000313" key="3">
    <source>
        <dbReference type="Proteomes" id="UP001054945"/>
    </source>
</evidence>
<sequence>MEAHWVYQPRVLDRNLRSQVEPILIPFVPNAEPPHHQPDDRRDPNREPDRPQHDRCQVRAILFRLLFATRGRGPAEKPVSSSPKVYELEGVSLAILVCTRAGTAGQRPQTHLNPGQDLVPEQEIQMQASETGQNSGADCCKFAPSQEGGCSFGARW</sequence>